<protein>
    <submittedName>
        <fullName evidence="2">Uncharacterized protein</fullName>
    </submittedName>
</protein>
<name>A0AAV1PAS2_SCOSC</name>
<reference evidence="2 3" key="1">
    <citation type="submission" date="2024-01" db="EMBL/GenBank/DDBJ databases">
        <authorList>
            <person name="Alioto T."/>
            <person name="Alioto T."/>
            <person name="Gomez Garrido J."/>
        </authorList>
    </citation>
    <scope>NUCLEOTIDE SEQUENCE [LARGE SCALE GENOMIC DNA]</scope>
</reference>
<accession>A0AAV1PAS2</accession>
<evidence type="ECO:0000256" key="1">
    <source>
        <dbReference type="SAM" id="MobiDB-lite"/>
    </source>
</evidence>
<proteinExistence type="predicted"/>
<comment type="caution">
    <text evidence="2">The sequence shown here is derived from an EMBL/GenBank/DDBJ whole genome shotgun (WGS) entry which is preliminary data.</text>
</comment>
<evidence type="ECO:0000313" key="2">
    <source>
        <dbReference type="EMBL" id="CAK6968738.1"/>
    </source>
</evidence>
<evidence type="ECO:0000313" key="3">
    <source>
        <dbReference type="Proteomes" id="UP001314229"/>
    </source>
</evidence>
<dbReference type="Proteomes" id="UP001314229">
    <property type="component" value="Unassembled WGS sequence"/>
</dbReference>
<sequence length="96" mass="11325">MADLETVLQEIREFRRENFENLKEIKDDIRKTNNRIDDAEKRIVETEEPTQNLEEATLELMQLQKQVQTRMTDLEGRSRRDNVRIHGVKEGAEGNA</sequence>
<dbReference type="EMBL" id="CAWUFR010000123">
    <property type="protein sequence ID" value="CAK6968738.1"/>
    <property type="molecule type" value="Genomic_DNA"/>
</dbReference>
<gene>
    <name evidence="2" type="ORF">FSCOSCO3_A026832</name>
</gene>
<feature type="region of interest" description="Disordered" evidence="1">
    <location>
        <begin position="70"/>
        <end position="96"/>
    </location>
</feature>
<feature type="compositionally biased region" description="Basic and acidic residues" evidence="1">
    <location>
        <begin position="72"/>
        <end position="96"/>
    </location>
</feature>
<dbReference type="AlphaFoldDB" id="A0AAV1PAS2"/>
<keyword evidence="3" id="KW-1185">Reference proteome</keyword>
<organism evidence="2 3">
    <name type="scientific">Scomber scombrus</name>
    <name type="common">Atlantic mackerel</name>
    <name type="synonym">Scomber vernalis</name>
    <dbReference type="NCBI Taxonomy" id="13677"/>
    <lineage>
        <taxon>Eukaryota</taxon>
        <taxon>Metazoa</taxon>
        <taxon>Chordata</taxon>
        <taxon>Craniata</taxon>
        <taxon>Vertebrata</taxon>
        <taxon>Euteleostomi</taxon>
        <taxon>Actinopterygii</taxon>
        <taxon>Neopterygii</taxon>
        <taxon>Teleostei</taxon>
        <taxon>Neoteleostei</taxon>
        <taxon>Acanthomorphata</taxon>
        <taxon>Pelagiaria</taxon>
        <taxon>Scombriformes</taxon>
        <taxon>Scombridae</taxon>
        <taxon>Scomber</taxon>
    </lineage>
</organism>